<keyword evidence="9 14" id="KW-0408">Iron</keyword>
<dbReference type="FunFam" id="3.30.365.10:FF:000003">
    <property type="entry name" value="Aldehyde oxidase 1"/>
    <property type="match status" value="1"/>
</dbReference>
<dbReference type="SUPFAM" id="SSF56176">
    <property type="entry name" value="FAD-binding/transporter-associated domain-like"/>
    <property type="match status" value="1"/>
</dbReference>
<dbReference type="InterPro" id="IPR008274">
    <property type="entry name" value="AldOxase/xan_DH_MoCoBD1"/>
</dbReference>
<dbReference type="Pfam" id="PF01315">
    <property type="entry name" value="Ald_Xan_dh_C"/>
    <property type="match status" value="1"/>
</dbReference>
<dbReference type="InterPro" id="IPR037165">
    <property type="entry name" value="AldOxase/xan_DH_Mopterin-bd_sf"/>
</dbReference>
<dbReference type="Gene3D" id="3.30.465.10">
    <property type="match status" value="1"/>
</dbReference>
<dbReference type="InterPro" id="IPR005107">
    <property type="entry name" value="CO_DH_flav_C"/>
</dbReference>
<keyword evidence="18" id="KW-1185">Reference proteome</keyword>
<evidence type="ECO:0000256" key="1">
    <source>
        <dbReference type="ARBA" id="ARBA00001974"/>
    </source>
</evidence>
<dbReference type="SUPFAM" id="SSF56003">
    <property type="entry name" value="Molybdenum cofactor-binding domain"/>
    <property type="match status" value="1"/>
</dbReference>
<feature type="binding site" evidence="13">
    <location>
        <position position="362"/>
    </location>
    <ligand>
        <name>FAD</name>
        <dbReference type="ChEBI" id="CHEBI:57692"/>
    </ligand>
</feature>
<comment type="cofactor">
    <cofactor evidence="14">
        <name>Mo-molybdopterin</name>
        <dbReference type="ChEBI" id="CHEBI:71302"/>
    </cofactor>
    <text evidence="14">Binds 1 Mo-molybdopterin (Mo-MPT) cofactor per subunit.</text>
</comment>
<evidence type="ECO:0000256" key="6">
    <source>
        <dbReference type="ARBA" id="ARBA00022723"/>
    </source>
</evidence>
<dbReference type="Gene3D" id="3.90.1170.50">
    <property type="entry name" value="Aldehyde oxidase/xanthine dehydrogenase, a/b hammerhead"/>
    <property type="match status" value="1"/>
</dbReference>
<keyword evidence="3 14" id="KW-0500">Molybdenum</keyword>
<evidence type="ECO:0000256" key="11">
    <source>
        <dbReference type="ARBA" id="ARBA00034078"/>
    </source>
</evidence>
<dbReference type="InterPro" id="IPR016208">
    <property type="entry name" value="Ald_Oxase/xanthine_DH-like"/>
</dbReference>
<reference evidence="17 18" key="1">
    <citation type="submission" date="2024-11" db="EMBL/GenBank/DDBJ databases">
        <title>Chromosome-level genome assembly of the freshwater bivalve Anodonta woodiana.</title>
        <authorList>
            <person name="Chen X."/>
        </authorList>
    </citation>
    <scope>NUCLEOTIDE SEQUENCE [LARGE SCALE GENOMIC DNA]</scope>
    <source>
        <strain evidence="17">MN2024</strain>
        <tissue evidence="17">Gills</tissue>
    </source>
</reference>
<dbReference type="InterPro" id="IPR002888">
    <property type="entry name" value="2Fe-2S-bd"/>
</dbReference>
<evidence type="ECO:0000256" key="2">
    <source>
        <dbReference type="ARBA" id="ARBA00006849"/>
    </source>
</evidence>
<dbReference type="EMBL" id="JBJQND010000018">
    <property type="protein sequence ID" value="KAL3837067.1"/>
    <property type="molecule type" value="Genomic_DNA"/>
</dbReference>
<evidence type="ECO:0000259" key="16">
    <source>
        <dbReference type="PROSITE" id="PS51387"/>
    </source>
</evidence>
<dbReference type="SMART" id="SM01008">
    <property type="entry name" value="Ald_Xan_dh_C"/>
    <property type="match status" value="1"/>
</dbReference>
<dbReference type="InterPro" id="IPR036856">
    <property type="entry name" value="Ald_Oxase/Xan_DH_a/b_sf"/>
</dbReference>
<dbReference type="InterPro" id="IPR001041">
    <property type="entry name" value="2Fe-2S_ferredoxin-type"/>
</dbReference>
<dbReference type="SUPFAM" id="SSF47741">
    <property type="entry name" value="CO dehydrogenase ISP C-domain like"/>
    <property type="match status" value="1"/>
</dbReference>
<dbReference type="SUPFAM" id="SSF54665">
    <property type="entry name" value="CO dehydrogenase molybdoprotein N-domain-like"/>
    <property type="match status" value="1"/>
</dbReference>
<feature type="domain" description="FAD-binding PCMH-type" evidence="16">
    <location>
        <begin position="229"/>
        <end position="411"/>
    </location>
</feature>
<evidence type="ECO:0008006" key="19">
    <source>
        <dbReference type="Google" id="ProtNLM"/>
    </source>
</evidence>
<dbReference type="Gene3D" id="3.30.365.10">
    <property type="entry name" value="Aldehyde oxidase/xanthine dehydrogenase, molybdopterin binding domain"/>
    <property type="match status" value="4"/>
</dbReference>
<evidence type="ECO:0000313" key="17">
    <source>
        <dbReference type="EMBL" id="KAL3837067.1"/>
    </source>
</evidence>
<feature type="binding site" evidence="14">
    <location>
        <position position="118"/>
    </location>
    <ligand>
        <name>[2Fe-2S] cluster</name>
        <dbReference type="ChEBI" id="CHEBI:190135"/>
        <label>2</label>
    </ligand>
</feature>
<evidence type="ECO:0000313" key="18">
    <source>
        <dbReference type="Proteomes" id="UP001634394"/>
    </source>
</evidence>
<feature type="binding site" evidence="14">
    <location>
        <position position="783"/>
    </location>
    <ligand>
        <name>Mo-molybdopterin</name>
        <dbReference type="ChEBI" id="CHEBI:71302"/>
    </ligand>
    <ligandPart>
        <name>Mo</name>
        <dbReference type="ChEBI" id="CHEBI:28685"/>
    </ligandPart>
</feature>
<keyword evidence="4" id="KW-0285">Flavoprotein</keyword>
<proteinExistence type="inferred from homology"/>
<comment type="cofactor">
    <cofactor evidence="14">
        <name>[2Fe-2S] cluster</name>
        <dbReference type="ChEBI" id="CHEBI:190135"/>
    </cofactor>
    <text evidence="14">Binds 2 [2Fe-2S] clusters.</text>
</comment>
<dbReference type="InterPro" id="IPR046867">
    <property type="entry name" value="AldOxase/xan_DH_MoCoBD2"/>
</dbReference>
<evidence type="ECO:0000256" key="14">
    <source>
        <dbReference type="PIRSR" id="PIRSR000127-3"/>
    </source>
</evidence>
<keyword evidence="7 13" id="KW-0274">FAD</keyword>
<dbReference type="InterPro" id="IPR006058">
    <property type="entry name" value="2Fe2S_fd_BS"/>
</dbReference>
<feature type="binding site" evidence="13">
    <location>
        <begin position="257"/>
        <end position="264"/>
    </location>
    <ligand>
        <name>FAD</name>
        <dbReference type="ChEBI" id="CHEBI:57692"/>
    </ligand>
</feature>
<dbReference type="FunFam" id="3.30.365.10:FF:000004">
    <property type="entry name" value="Xanthine dehydrogenase oxidase"/>
    <property type="match status" value="1"/>
</dbReference>
<keyword evidence="10 14" id="KW-0411">Iron-sulfur</keyword>
<feature type="binding site" evidence="14">
    <location>
        <position position="150"/>
    </location>
    <ligand>
        <name>[2Fe-2S] cluster</name>
        <dbReference type="ChEBI" id="CHEBI:190135"/>
        <label>2</label>
    </ligand>
</feature>
<dbReference type="GO" id="GO:0046872">
    <property type="term" value="F:metal ion binding"/>
    <property type="evidence" value="ECO:0007669"/>
    <property type="project" value="UniProtKB-KW"/>
</dbReference>
<feature type="binding site" evidence="13">
    <location>
        <position position="419"/>
    </location>
    <ligand>
        <name>FAD</name>
        <dbReference type="ChEBI" id="CHEBI:57692"/>
    </ligand>
</feature>
<sequence>MAVNCDTLTFFVNGRMVMEREPDPEATLLQYLRRKLHLTGTKEGCGHGGCGSCTVMVSKFNSDTKKIVHYSVNACLFPLCGAQGLAITTVEGVGNTRTGLHDVQKKLIESQGLQCGFCTPGFVMSMFVLLRNNPTPSKDDIEKAIEGNLCRCTGYRPIVEAFQEFAQDENKQNGCIMGEQCCKNLPEVIDPIGDSKGERIYVPKDDSQVAIFPPELKLAEVNPQRSMTFKGGNCSWFVPASLEELLSLKQKYPSAHIVMGNTRIAYLIKMHKKLGEQFYLINGGGLPELKFFKLEDTGMKIGAGLTFSELETELQSAAVSLPEEKQRFIPAFLHMIHRYGSDQIRNVATLGGNIAARSSNFDFVPLLTAVGAAVVTISSDCREEKKHFLNGHRVYADSEIIHSVVIPYSTKNDYLEFAKHADRRTFSLAIANAGMFAEFDEGGKTVKSLKLCFGGLGATPLSLDTSAVTGIAWNEELLNKVLNTISRDLLPVTEQKQNGYKLSLASAFFFKFYMKVFSQVSDSQESMDDLNDLPMGPCEGVQVYQEAPKGQALDDPVWKPVPNIHSESIVTGEAMFLDDSNRYDNELFLACVRSSRAHARILDVDVSEALKVPGVHSYINHKDIPGINLFGSSVADEEIFASKEVTCYGQTIGGILAETREAARKAASLVKVNYEDLDTILTMQEAISANSMFCGPLEYSCGDVEHAFGESDFIIDGEIETGLQEHFYMETQSAFVNPRLENEEFDIYVPTQDLTGTQAALSQILNIERNRIKVHTKRCGGAFGGKAQRHMLVLAPAAVAAYKTKQPVRCILSREEDMQVSGKRNPCLGRYKVGFEKTGRVKAVEVQLYMNGGNTLDESKNVMIVCILGFEGGYKIPNLKLTGHVCKTNIPSNCAFRGFGNPQGGVIMEDIMFQIASALGKPQDEVCYVNLYKEGETTPGNFVLENCTIRECWELCRSKSKFEERSVAVQKFNKDHRWKKRGITITPVKLSAGLGPNFMYQGIAMVSIYLDGSVLVCHGGIEMGQGINTKLAQVASRALEIPLKRIIITEADSNVCPNVVHTGGSSGTDVFGTAVLDACNTLMRRLEPYKQNAPSSKWEDMVRAAYFDRVQLSATGFSSPKVGESFDFEKKRGHIGRYFVFGAACSEVELDCLTGETQILQTDIVMDVGKSINPMIDIGQIEGGFVQAQGLFTTEYIKVEKNGRLQNCSPLNYKIPNVRSVPRKFNVTLLKNDRLITPIYSAKGIGEPPMMLALSAYMAIKEAIKSARAGIGLEGYFRLDCPATVERIHEACGKQLHHHF</sequence>
<dbReference type="GO" id="GO:0051537">
    <property type="term" value="F:2 iron, 2 sulfur cluster binding"/>
    <property type="evidence" value="ECO:0007669"/>
    <property type="project" value="UniProtKB-KW"/>
</dbReference>
<evidence type="ECO:0000256" key="8">
    <source>
        <dbReference type="ARBA" id="ARBA00023002"/>
    </source>
</evidence>
<dbReference type="InterPro" id="IPR012675">
    <property type="entry name" value="Beta-grasp_dom_sf"/>
</dbReference>
<feature type="binding site" evidence="13">
    <location>
        <position position="899"/>
    </location>
    <ligand>
        <name>substrate</name>
    </ligand>
</feature>
<comment type="cofactor">
    <cofactor evidence="1 13">
        <name>FAD</name>
        <dbReference type="ChEBI" id="CHEBI:57692"/>
    </cofactor>
</comment>
<keyword evidence="6 14" id="KW-0479">Metal-binding</keyword>
<dbReference type="InterPro" id="IPR036884">
    <property type="entry name" value="2Fe-2S-bd_dom_sf"/>
</dbReference>
<organism evidence="17 18">
    <name type="scientific">Sinanodonta woodiana</name>
    <name type="common">Chinese pond mussel</name>
    <name type="synonym">Anodonta woodiana</name>
    <dbReference type="NCBI Taxonomy" id="1069815"/>
    <lineage>
        <taxon>Eukaryota</taxon>
        <taxon>Metazoa</taxon>
        <taxon>Spiralia</taxon>
        <taxon>Lophotrochozoa</taxon>
        <taxon>Mollusca</taxon>
        <taxon>Bivalvia</taxon>
        <taxon>Autobranchia</taxon>
        <taxon>Heteroconchia</taxon>
        <taxon>Palaeoheterodonta</taxon>
        <taxon>Unionida</taxon>
        <taxon>Unionoidea</taxon>
        <taxon>Unionidae</taxon>
        <taxon>Unioninae</taxon>
        <taxon>Sinanodonta</taxon>
    </lineage>
</organism>
<dbReference type="FunFam" id="3.10.20.30:FF:000015">
    <property type="entry name" value="Aldehyde oxidase 1"/>
    <property type="match status" value="1"/>
</dbReference>
<feature type="binding site" evidence="14">
    <location>
        <position position="115"/>
    </location>
    <ligand>
        <name>[2Fe-2S] cluster</name>
        <dbReference type="ChEBI" id="CHEBI:190135"/>
        <label>2</label>
    </ligand>
</feature>
<feature type="binding site" evidence="14">
    <location>
        <position position="897"/>
    </location>
    <ligand>
        <name>Mo-molybdopterin</name>
        <dbReference type="ChEBI" id="CHEBI:71302"/>
    </ligand>
    <ligandPart>
        <name>Mo</name>
        <dbReference type="ChEBI" id="CHEBI:28685"/>
    </ligandPart>
</feature>
<dbReference type="InterPro" id="IPR036010">
    <property type="entry name" value="2Fe-2S_ferredoxin-like_sf"/>
</dbReference>
<feature type="active site" description="Proton acceptor" evidence="12">
    <location>
        <position position="1247"/>
    </location>
</feature>
<dbReference type="InterPro" id="IPR036318">
    <property type="entry name" value="FAD-bd_PCMH-like_sf"/>
</dbReference>
<accession>A0ABD3TL53</accession>
<dbReference type="Gene3D" id="3.30.390.50">
    <property type="entry name" value="CO dehydrogenase flavoprotein, C-terminal domain"/>
    <property type="match status" value="1"/>
</dbReference>
<dbReference type="SMART" id="SM01092">
    <property type="entry name" value="CO_deh_flav_C"/>
    <property type="match status" value="1"/>
</dbReference>
<dbReference type="InterPro" id="IPR016167">
    <property type="entry name" value="FAD-bd_PCMH_sub1"/>
</dbReference>
<dbReference type="InterPro" id="IPR016166">
    <property type="entry name" value="FAD-bd_PCMH"/>
</dbReference>
<dbReference type="InterPro" id="IPR002346">
    <property type="entry name" value="Mopterin_DH_FAD-bd"/>
</dbReference>
<dbReference type="Pfam" id="PF00111">
    <property type="entry name" value="Fer2"/>
    <property type="match status" value="1"/>
</dbReference>
<evidence type="ECO:0000256" key="4">
    <source>
        <dbReference type="ARBA" id="ARBA00022630"/>
    </source>
</evidence>
<name>A0ABD3TL53_SINWO</name>
<feature type="binding site" evidence="14">
    <location>
        <position position="1064"/>
    </location>
    <ligand>
        <name>Mo-molybdopterin</name>
        <dbReference type="ChEBI" id="CHEBI:71302"/>
    </ligand>
    <ligandPart>
        <name>Mo</name>
        <dbReference type="ChEBI" id="CHEBI:28685"/>
    </ligandPart>
</feature>
<dbReference type="SUPFAM" id="SSF54292">
    <property type="entry name" value="2Fe-2S ferredoxin-like"/>
    <property type="match status" value="1"/>
</dbReference>
<dbReference type="Pfam" id="PF20256">
    <property type="entry name" value="MoCoBD_2"/>
    <property type="match status" value="1"/>
</dbReference>
<dbReference type="Pfam" id="PF00941">
    <property type="entry name" value="FAD_binding_5"/>
    <property type="match status" value="1"/>
</dbReference>
<feature type="domain" description="2Fe-2S ferredoxin-type" evidence="15">
    <location>
        <begin position="6"/>
        <end position="93"/>
    </location>
</feature>
<dbReference type="FunFam" id="3.90.1170.50:FF:000001">
    <property type="entry name" value="Aldehyde oxidase 1"/>
    <property type="match status" value="1"/>
</dbReference>
<feature type="binding site" evidence="14">
    <location>
        <position position="752"/>
    </location>
    <ligand>
        <name>Mo-molybdopterin</name>
        <dbReference type="ChEBI" id="CHEBI:71302"/>
    </ligand>
    <ligandPart>
        <name>Mo</name>
        <dbReference type="ChEBI" id="CHEBI:28685"/>
    </ligandPart>
</feature>
<feature type="binding site" evidence="14">
    <location>
        <position position="50"/>
    </location>
    <ligand>
        <name>[2Fe-2S] cluster</name>
        <dbReference type="ChEBI" id="CHEBI:190135"/>
        <label>1</label>
    </ligand>
</feature>
<evidence type="ECO:0000256" key="12">
    <source>
        <dbReference type="PIRSR" id="PIRSR000127-1"/>
    </source>
</evidence>
<evidence type="ECO:0000256" key="13">
    <source>
        <dbReference type="PIRSR" id="PIRSR000127-2"/>
    </source>
</evidence>
<keyword evidence="8" id="KW-0560">Oxidoreductase</keyword>
<evidence type="ECO:0000256" key="3">
    <source>
        <dbReference type="ARBA" id="ARBA00022505"/>
    </source>
</evidence>
<keyword evidence="5 14" id="KW-0001">2Fe-2S</keyword>
<dbReference type="PIRSF" id="PIRSF000127">
    <property type="entry name" value="Xanthine_DH"/>
    <property type="match status" value="1"/>
</dbReference>
<comment type="similarity">
    <text evidence="2">Belongs to the xanthine dehydrogenase family.</text>
</comment>
<dbReference type="PROSITE" id="PS51387">
    <property type="entry name" value="FAD_PCMH"/>
    <property type="match status" value="1"/>
</dbReference>
<feature type="binding site" evidence="14">
    <location>
        <position position="53"/>
    </location>
    <ligand>
        <name>[2Fe-2S] cluster</name>
        <dbReference type="ChEBI" id="CHEBI:190135"/>
        <label>1</label>
    </ligand>
</feature>
<evidence type="ECO:0000259" key="15">
    <source>
        <dbReference type="PROSITE" id="PS51085"/>
    </source>
</evidence>
<dbReference type="Proteomes" id="UP001634394">
    <property type="component" value="Unassembled WGS sequence"/>
</dbReference>
<gene>
    <name evidence="17" type="ORF">ACJMK2_022454</name>
</gene>
<evidence type="ECO:0000256" key="7">
    <source>
        <dbReference type="ARBA" id="ARBA00022827"/>
    </source>
</evidence>
<dbReference type="PROSITE" id="PS51085">
    <property type="entry name" value="2FE2S_FER_2"/>
    <property type="match status" value="1"/>
</dbReference>
<dbReference type="PROSITE" id="PS00197">
    <property type="entry name" value="2FE2S_FER_1"/>
    <property type="match status" value="1"/>
</dbReference>
<feature type="binding site" evidence="14">
    <location>
        <position position="152"/>
    </location>
    <ligand>
        <name>[2Fe-2S] cluster</name>
        <dbReference type="ChEBI" id="CHEBI:190135"/>
        <label>2</label>
    </ligand>
</feature>
<comment type="cofactor">
    <cofactor evidence="11">
        <name>[2Fe-2S] cluster</name>
        <dbReference type="ChEBI" id="CHEBI:190135"/>
    </cofactor>
</comment>
<dbReference type="PANTHER" id="PTHR45444:SF3">
    <property type="entry name" value="XANTHINE DEHYDROGENASE"/>
    <property type="match status" value="1"/>
</dbReference>
<evidence type="ECO:0000256" key="10">
    <source>
        <dbReference type="ARBA" id="ARBA00023014"/>
    </source>
</evidence>
<dbReference type="Gene3D" id="3.10.20.30">
    <property type="match status" value="1"/>
</dbReference>
<dbReference type="Pfam" id="PF02738">
    <property type="entry name" value="MoCoBD_1"/>
    <property type="match status" value="1"/>
</dbReference>
<dbReference type="Gene3D" id="3.30.43.10">
    <property type="entry name" value="Uridine Diphospho-n-acetylenolpyruvylglucosamine Reductase, domain 2"/>
    <property type="match status" value="1"/>
</dbReference>
<dbReference type="GO" id="GO:0016491">
    <property type="term" value="F:oxidoreductase activity"/>
    <property type="evidence" value="ECO:0007669"/>
    <property type="project" value="UniProtKB-KW"/>
</dbReference>
<dbReference type="PANTHER" id="PTHR45444">
    <property type="entry name" value="XANTHINE DEHYDROGENASE"/>
    <property type="match status" value="1"/>
</dbReference>
<dbReference type="Pfam" id="PF03450">
    <property type="entry name" value="CO_deh_flav_C"/>
    <property type="match status" value="1"/>
</dbReference>
<feature type="binding site" evidence="14">
    <location>
        <position position="75"/>
    </location>
    <ligand>
        <name>[2Fe-2S] cluster</name>
        <dbReference type="ChEBI" id="CHEBI:190135"/>
        <label>1</label>
    </ligand>
</feature>
<evidence type="ECO:0000256" key="5">
    <source>
        <dbReference type="ARBA" id="ARBA00022714"/>
    </source>
</evidence>
<feature type="binding site" evidence="14">
    <location>
        <position position="45"/>
    </location>
    <ligand>
        <name>[2Fe-2S] cluster</name>
        <dbReference type="ChEBI" id="CHEBI:190135"/>
        <label>1</label>
    </ligand>
</feature>
<evidence type="ECO:0000256" key="9">
    <source>
        <dbReference type="ARBA" id="ARBA00023004"/>
    </source>
</evidence>
<dbReference type="InterPro" id="IPR000674">
    <property type="entry name" value="Ald_Oxase/Xan_DH_a/b"/>
</dbReference>
<dbReference type="InterPro" id="IPR036683">
    <property type="entry name" value="CO_DH_flav_C_dom_sf"/>
</dbReference>
<comment type="caution">
    <text evidence="17">The sequence shown here is derived from an EMBL/GenBank/DDBJ whole genome shotgun (WGS) entry which is preliminary data.</text>
</comment>
<dbReference type="Gene3D" id="1.10.150.120">
    <property type="entry name" value="[2Fe-2S]-binding domain"/>
    <property type="match status" value="1"/>
</dbReference>
<dbReference type="SUPFAM" id="SSF55447">
    <property type="entry name" value="CO dehydrogenase flavoprotein C-terminal domain-like"/>
    <property type="match status" value="1"/>
</dbReference>
<dbReference type="InterPro" id="IPR016169">
    <property type="entry name" value="FAD-bd_PCMH_sub2"/>
</dbReference>
<dbReference type="Pfam" id="PF01799">
    <property type="entry name" value="Fer2_2"/>
    <property type="match status" value="1"/>
</dbReference>
<protein>
    <recommendedName>
        <fullName evidence="19">Xanthine dehydrogenase</fullName>
    </recommendedName>
</protein>